<dbReference type="Gene3D" id="3.30.70.100">
    <property type="match status" value="2"/>
</dbReference>
<name>A0ABW6YSR0_9ACTN</name>
<dbReference type="GO" id="GO:0004497">
    <property type="term" value="F:monooxygenase activity"/>
    <property type="evidence" value="ECO:0007669"/>
    <property type="project" value="UniProtKB-KW"/>
</dbReference>
<keyword evidence="2" id="KW-0503">Monooxygenase</keyword>
<dbReference type="InterPro" id="IPR011008">
    <property type="entry name" value="Dimeric_a/b-barrel"/>
</dbReference>
<dbReference type="SUPFAM" id="SSF54909">
    <property type="entry name" value="Dimeric alpha+beta barrel"/>
    <property type="match status" value="1"/>
</dbReference>
<accession>A0ABW6YSR0</accession>
<keyword evidence="2" id="KW-0560">Oxidoreductase</keyword>
<dbReference type="RefSeq" id="WP_078637314.1">
    <property type="nucleotide sequence ID" value="NZ_JBEYZS010000005.1"/>
</dbReference>
<dbReference type="Pfam" id="PF03992">
    <property type="entry name" value="ABM"/>
    <property type="match status" value="1"/>
</dbReference>
<reference evidence="2 3" key="1">
    <citation type="submission" date="2024-10" db="EMBL/GenBank/DDBJ databases">
        <title>The Natural Products Discovery Center: Release of the First 8490 Sequenced Strains for Exploring Actinobacteria Biosynthetic Diversity.</title>
        <authorList>
            <person name="Kalkreuter E."/>
            <person name="Kautsar S.A."/>
            <person name="Yang D."/>
            <person name="Bader C.D."/>
            <person name="Teijaro C.N."/>
            <person name="Fluegel L."/>
            <person name="Davis C.M."/>
            <person name="Simpson J.R."/>
            <person name="Lauterbach L."/>
            <person name="Steele A.D."/>
            <person name="Gui C."/>
            <person name="Meng S."/>
            <person name="Li G."/>
            <person name="Viehrig K."/>
            <person name="Ye F."/>
            <person name="Su P."/>
            <person name="Kiefer A.F."/>
            <person name="Nichols A."/>
            <person name="Cepeda A.J."/>
            <person name="Yan W."/>
            <person name="Fan B."/>
            <person name="Jiang Y."/>
            <person name="Adhikari A."/>
            <person name="Zheng C.-J."/>
            <person name="Schuster L."/>
            <person name="Cowan T.M."/>
            <person name="Smanski M.J."/>
            <person name="Chevrette M.G."/>
            <person name="De Carvalho L.P.S."/>
            <person name="Shen B."/>
        </authorList>
    </citation>
    <scope>NUCLEOTIDE SEQUENCE [LARGE SCALE GENOMIC DNA]</scope>
    <source>
        <strain evidence="2 3">NPDC013366</strain>
    </source>
</reference>
<evidence type="ECO:0000259" key="1">
    <source>
        <dbReference type="Pfam" id="PF03992"/>
    </source>
</evidence>
<evidence type="ECO:0000313" key="3">
    <source>
        <dbReference type="Proteomes" id="UP001603418"/>
    </source>
</evidence>
<gene>
    <name evidence="2" type="ORF">ACF1HC_09705</name>
</gene>
<organism evidence="2 3">
    <name type="scientific">Streptomyces eurythermus</name>
    <dbReference type="NCBI Taxonomy" id="42237"/>
    <lineage>
        <taxon>Bacteria</taxon>
        <taxon>Bacillati</taxon>
        <taxon>Actinomycetota</taxon>
        <taxon>Actinomycetes</taxon>
        <taxon>Kitasatosporales</taxon>
        <taxon>Streptomycetaceae</taxon>
        <taxon>Streptomyces</taxon>
    </lineage>
</organism>
<feature type="domain" description="ABM" evidence="1">
    <location>
        <begin position="131"/>
        <end position="175"/>
    </location>
</feature>
<sequence length="195" mass="21134">MTRLQNLQHPSAGTTLMSEWLTGTAERSRTAADALLHEWAAAQAPAGRLAQHVFLSLDGTGLFFYAQWTSDEEHLAWARARRTEVVSRVDALVPGIERPGLIRTRLARSVVHDARRPAGLFTVRTVSAGDVEAATAPAPGLLAAHLHVTSDGERTVVVTEWADAASQEAATRSDAGLKRYTHAHSFVDDHAGRRT</sequence>
<dbReference type="Proteomes" id="UP001603418">
    <property type="component" value="Unassembled WGS sequence"/>
</dbReference>
<comment type="caution">
    <text evidence="2">The sequence shown here is derived from an EMBL/GenBank/DDBJ whole genome shotgun (WGS) entry which is preliminary data.</text>
</comment>
<dbReference type="InterPro" id="IPR007138">
    <property type="entry name" value="ABM_dom"/>
</dbReference>
<dbReference type="EMBL" id="JBICBM010000004">
    <property type="protein sequence ID" value="MFF9881871.1"/>
    <property type="molecule type" value="Genomic_DNA"/>
</dbReference>
<proteinExistence type="predicted"/>
<protein>
    <submittedName>
        <fullName evidence="2">Antibiotic biosynthesis monooxygenase</fullName>
    </submittedName>
</protein>
<keyword evidence="3" id="KW-1185">Reference proteome</keyword>
<evidence type="ECO:0000313" key="2">
    <source>
        <dbReference type="EMBL" id="MFF9881871.1"/>
    </source>
</evidence>